<dbReference type="EMBL" id="GBRH01219186">
    <property type="protein sequence ID" value="JAD78709.1"/>
    <property type="molecule type" value="Transcribed_RNA"/>
</dbReference>
<name>A0A0A9CQX0_ARUDO</name>
<dbReference type="AlphaFoldDB" id="A0A0A9CQX0"/>
<accession>A0A0A9CQX0</accession>
<protein>
    <submittedName>
        <fullName evidence="2">Uncharacterized protein</fullName>
    </submittedName>
</protein>
<feature type="region of interest" description="Disordered" evidence="1">
    <location>
        <begin position="1"/>
        <end position="47"/>
    </location>
</feature>
<evidence type="ECO:0000313" key="2">
    <source>
        <dbReference type="EMBL" id="JAD78709.1"/>
    </source>
</evidence>
<evidence type="ECO:0000256" key="1">
    <source>
        <dbReference type="SAM" id="MobiDB-lite"/>
    </source>
</evidence>
<organism evidence="2">
    <name type="scientific">Arundo donax</name>
    <name type="common">Giant reed</name>
    <name type="synonym">Donax arundinaceus</name>
    <dbReference type="NCBI Taxonomy" id="35708"/>
    <lineage>
        <taxon>Eukaryota</taxon>
        <taxon>Viridiplantae</taxon>
        <taxon>Streptophyta</taxon>
        <taxon>Embryophyta</taxon>
        <taxon>Tracheophyta</taxon>
        <taxon>Spermatophyta</taxon>
        <taxon>Magnoliopsida</taxon>
        <taxon>Liliopsida</taxon>
        <taxon>Poales</taxon>
        <taxon>Poaceae</taxon>
        <taxon>PACMAD clade</taxon>
        <taxon>Arundinoideae</taxon>
        <taxon>Arundineae</taxon>
        <taxon>Arundo</taxon>
    </lineage>
</organism>
<proteinExistence type="predicted"/>
<reference evidence="2" key="1">
    <citation type="submission" date="2014-09" db="EMBL/GenBank/DDBJ databases">
        <authorList>
            <person name="Magalhaes I.L.F."/>
            <person name="Oliveira U."/>
            <person name="Santos F.R."/>
            <person name="Vidigal T.H.D.A."/>
            <person name="Brescovit A.D."/>
            <person name="Santos A.J."/>
        </authorList>
    </citation>
    <scope>NUCLEOTIDE SEQUENCE</scope>
    <source>
        <tissue evidence="2">Shoot tissue taken approximately 20 cm above the soil surface</tissue>
    </source>
</reference>
<feature type="compositionally biased region" description="Low complexity" evidence="1">
    <location>
        <begin position="31"/>
        <end position="47"/>
    </location>
</feature>
<sequence>MSLRCGAPFLASGRRPSRGHTDESRLPGTNSTVGPPVTSTATTPASW</sequence>
<reference evidence="2" key="2">
    <citation type="journal article" date="2015" name="Data Brief">
        <title>Shoot transcriptome of the giant reed, Arundo donax.</title>
        <authorList>
            <person name="Barrero R.A."/>
            <person name="Guerrero F.D."/>
            <person name="Moolhuijzen P."/>
            <person name="Goolsby J.A."/>
            <person name="Tidwell J."/>
            <person name="Bellgard S.E."/>
            <person name="Bellgard M.I."/>
        </authorList>
    </citation>
    <scope>NUCLEOTIDE SEQUENCE</scope>
    <source>
        <tissue evidence="2">Shoot tissue taken approximately 20 cm above the soil surface</tissue>
    </source>
</reference>